<dbReference type="PANTHER" id="PTHR46890">
    <property type="entry name" value="NON-LTR RETROLELEMENT REVERSE TRANSCRIPTASE-LIKE PROTEIN-RELATED"/>
    <property type="match status" value="1"/>
</dbReference>
<dbReference type="EMBL" id="MJEQ01000470">
    <property type="protein sequence ID" value="OIT36118.1"/>
    <property type="molecule type" value="Genomic_DNA"/>
</dbReference>
<evidence type="ECO:0000313" key="1">
    <source>
        <dbReference type="EMBL" id="OIT36118.1"/>
    </source>
</evidence>
<keyword evidence="2" id="KW-1185">Reference proteome</keyword>
<feature type="non-terminal residue" evidence="1">
    <location>
        <position position="1"/>
    </location>
</feature>
<dbReference type="Gramene" id="OIT36118">
    <property type="protein sequence ID" value="OIT36118"/>
    <property type="gene ID" value="A4A49_64435"/>
</dbReference>
<accession>A0A314L381</accession>
<dbReference type="PANTHER" id="PTHR46890:SF28">
    <property type="entry name" value="REVERSE TRANSCRIPTASE DOMAIN-CONTAINING PROTEIN"/>
    <property type="match status" value="1"/>
</dbReference>
<dbReference type="InterPro" id="IPR052343">
    <property type="entry name" value="Retrotransposon-Effector_Assoc"/>
</dbReference>
<proteinExistence type="predicted"/>
<protein>
    <recommendedName>
        <fullName evidence="3">Reverse transcriptase domain-containing protein</fullName>
    </recommendedName>
</protein>
<name>A0A314L381_NICAT</name>
<evidence type="ECO:0008006" key="3">
    <source>
        <dbReference type="Google" id="ProtNLM"/>
    </source>
</evidence>
<dbReference type="SMR" id="A0A314L381"/>
<sequence>YTRYLKLEESILKQKTQLQWFKEGDANSKYFHSLIRGRRRKLYIHKIKDRNENWIQGDTVIREATCDYFQDMFSDPGGHIIEDLLSCIPTMINSEDNDALTADPTMSELKDIVFSMNPTSAAGPNGMNGKFYQSCWDIIKYDLLNVVL</sequence>
<gene>
    <name evidence="1" type="ORF">A4A49_64435</name>
</gene>
<dbReference type="AlphaFoldDB" id="A0A314L381"/>
<dbReference type="Proteomes" id="UP000187609">
    <property type="component" value="Unassembled WGS sequence"/>
</dbReference>
<reference evidence="1" key="1">
    <citation type="submission" date="2016-11" db="EMBL/GenBank/DDBJ databases">
        <title>The genome of Nicotiana attenuata.</title>
        <authorList>
            <person name="Xu S."/>
            <person name="Brockmoeller T."/>
            <person name="Gaquerel E."/>
            <person name="Navarro A."/>
            <person name="Kuhl H."/>
            <person name="Gase K."/>
            <person name="Ling Z."/>
            <person name="Zhou W."/>
            <person name="Kreitzer C."/>
            <person name="Stanke M."/>
            <person name="Tang H."/>
            <person name="Lyons E."/>
            <person name="Pandey P."/>
            <person name="Pandey S.P."/>
            <person name="Timmermann B."/>
            <person name="Baldwin I.T."/>
        </authorList>
    </citation>
    <scope>NUCLEOTIDE SEQUENCE [LARGE SCALE GENOMIC DNA]</scope>
    <source>
        <strain evidence="1">UT</strain>
    </source>
</reference>
<organism evidence="1 2">
    <name type="scientific">Nicotiana attenuata</name>
    <name type="common">Coyote tobacco</name>
    <dbReference type="NCBI Taxonomy" id="49451"/>
    <lineage>
        <taxon>Eukaryota</taxon>
        <taxon>Viridiplantae</taxon>
        <taxon>Streptophyta</taxon>
        <taxon>Embryophyta</taxon>
        <taxon>Tracheophyta</taxon>
        <taxon>Spermatophyta</taxon>
        <taxon>Magnoliopsida</taxon>
        <taxon>eudicotyledons</taxon>
        <taxon>Gunneridae</taxon>
        <taxon>Pentapetalae</taxon>
        <taxon>asterids</taxon>
        <taxon>lamiids</taxon>
        <taxon>Solanales</taxon>
        <taxon>Solanaceae</taxon>
        <taxon>Nicotianoideae</taxon>
        <taxon>Nicotianeae</taxon>
        <taxon>Nicotiana</taxon>
    </lineage>
</organism>
<evidence type="ECO:0000313" key="2">
    <source>
        <dbReference type="Proteomes" id="UP000187609"/>
    </source>
</evidence>
<comment type="caution">
    <text evidence="1">The sequence shown here is derived from an EMBL/GenBank/DDBJ whole genome shotgun (WGS) entry which is preliminary data.</text>
</comment>
<feature type="non-terminal residue" evidence="1">
    <location>
        <position position="148"/>
    </location>
</feature>